<organism evidence="1">
    <name type="scientific">Satyrvirus sp</name>
    <dbReference type="NCBI Taxonomy" id="2487771"/>
    <lineage>
        <taxon>Viruses</taxon>
        <taxon>Varidnaviria</taxon>
        <taxon>Bamfordvirae</taxon>
        <taxon>Nucleocytoviricota</taxon>
        <taxon>Megaviricetes</taxon>
        <taxon>Imitervirales</taxon>
        <taxon>Mimiviridae</taxon>
        <taxon>Megamimivirinae</taxon>
    </lineage>
</organism>
<sequence length="178" mass="20703">MSDPIFEIPQKKAKIVEEIEKKVSSNISIDISSDDEKIVMECHPNVSSEIRNILDRNNEQIIKKINELIIDGSNKKKSYVKIFNETYNFLMNTFKECFEKNGKILKIVISGMVDGSAQSDSDPIHHWNIFNKEKAHAINFFLKELRNKGYHPERRVKYGSFVTNYSRSAHMVLKCNLY</sequence>
<gene>
    <name evidence="1" type="ORF">Satyrvirus2_26</name>
</gene>
<proteinExistence type="predicted"/>
<dbReference type="EMBL" id="MK072438">
    <property type="protein sequence ID" value="AYV85015.1"/>
    <property type="molecule type" value="Genomic_DNA"/>
</dbReference>
<evidence type="ECO:0000313" key="1">
    <source>
        <dbReference type="EMBL" id="AYV85015.1"/>
    </source>
</evidence>
<protein>
    <submittedName>
        <fullName evidence="1">Uncharacterized protein</fullName>
    </submittedName>
</protein>
<name>A0A3G5ACQ8_9VIRU</name>
<accession>A0A3G5ACQ8</accession>
<reference evidence="1" key="1">
    <citation type="submission" date="2018-10" db="EMBL/GenBank/DDBJ databases">
        <title>Hidden diversity of soil giant viruses.</title>
        <authorList>
            <person name="Schulz F."/>
            <person name="Alteio L."/>
            <person name="Goudeau D."/>
            <person name="Ryan E.M."/>
            <person name="Malmstrom R.R."/>
            <person name="Blanchard J."/>
            <person name="Woyke T."/>
        </authorList>
    </citation>
    <scope>NUCLEOTIDE SEQUENCE</scope>
    <source>
        <strain evidence="1">SAV1</strain>
    </source>
</reference>